<evidence type="ECO:0000313" key="5">
    <source>
        <dbReference type="EMBL" id="CAL8093696.1"/>
    </source>
</evidence>
<dbReference type="Pfam" id="PF00089">
    <property type="entry name" value="Trypsin"/>
    <property type="match status" value="1"/>
</dbReference>
<evidence type="ECO:0000256" key="3">
    <source>
        <dbReference type="SAM" id="SignalP"/>
    </source>
</evidence>
<dbReference type="PANTHER" id="PTHR24252">
    <property type="entry name" value="ACROSIN-RELATED"/>
    <property type="match status" value="1"/>
</dbReference>
<dbReference type="InterPro" id="IPR009003">
    <property type="entry name" value="Peptidase_S1_PA"/>
</dbReference>
<dbReference type="InterPro" id="IPR018114">
    <property type="entry name" value="TRYPSIN_HIS"/>
</dbReference>
<dbReference type="InterPro" id="IPR043504">
    <property type="entry name" value="Peptidase_S1_PA_chymotrypsin"/>
</dbReference>
<dbReference type="EMBL" id="CAXLJM020000026">
    <property type="protein sequence ID" value="CAL8093696.1"/>
    <property type="molecule type" value="Genomic_DNA"/>
</dbReference>
<organism evidence="5 6">
    <name type="scientific">Orchesella dallaii</name>
    <dbReference type="NCBI Taxonomy" id="48710"/>
    <lineage>
        <taxon>Eukaryota</taxon>
        <taxon>Metazoa</taxon>
        <taxon>Ecdysozoa</taxon>
        <taxon>Arthropoda</taxon>
        <taxon>Hexapoda</taxon>
        <taxon>Collembola</taxon>
        <taxon>Entomobryomorpha</taxon>
        <taxon>Entomobryoidea</taxon>
        <taxon>Orchesellidae</taxon>
        <taxon>Orchesellinae</taxon>
        <taxon>Orchesella</taxon>
    </lineage>
</organism>
<dbReference type="SMART" id="SM00020">
    <property type="entry name" value="Tryp_SPc"/>
    <property type="match status" value="1"/>
</dbReference>
<feature type="domain" description="Peptidase S1" evidence="4">
    <location>
        <begin position="224"/>
        <end position="459"/>
    </location>
</feature>
<proteinExistence type="predicted"/>
<dbReference type="InterPro" id="IPR001314">
    <property type="entry name" value="Peptidase_S1A"/>
</dbReference>
<keyword evidence="1" id="KW-1015">Disulfide bond</keyword>
<comment type="caution">
    <text evidence="5">The sequence shown here is derived from an EMBL/GenBank/DDBJ whole genome shotgun (WGS) entry which is preliminary data.</text>
</comment>
<dbReference type="CDD" id="cd00190">
    <property type="entry name" value="Tryp_SPc"/>
    <property type="match status" value="1"/>
</dbReference>
<evidence type="ECO:0000256" key="2">
    <source>
        <dbReference type="RuleBase" id="RU363034"/>
    </source>
</evidence>
<keyword evidence="2" id="KW-0378">Hydrolase</keyword>
<keyword evidence="2" id="KW-0645">Protease</keyword>
<gene>
    <name evidence="5" type="ORF">ODALV1_LOCUS8569</name>
</gene>
<feature type="signal peptide" evidence="3">
    <location>
        <begin position="1"/>
        <end position="27"/>
    </location>
</feature>
<dbReference type="PRINTS" id="PR00722">
    <property type="entry name" value="CHYMOTRYPSIN"/>
</dbReference>
<protein>
    <recommendedName>
        <fullName evidence="4">Peptidase S1 domain-containing protein</fullName>
    </recommendedName>
</protein>
<dbReference type="Gene3D" id="2.40.10.10">
    <property type="entry name" value="Trypsin-like serine proteases"/>
    <property type="match status" value="1"/>
</dbReference>
<name>A0ABP1QCI9_9HEXA</name>
<evidence type="ECO:0000256" key="1">
    <source>
        <dbReference type="ARBA" id="ARBA00023157"/>
    </source>
</evidence>
<evidence type="ECO:0000313" key="6">
    <source>
        <dbReference type="Proteomes" id="UP001642540"/>
    </source>
</evidence>
<dbReference type="PANTHER" id="PTHR24252:SF7">
    <property type="entry name" value="HYALIN"/>
    <property type="match status" value="1"/>
</dbReference>
<feature type="chain" id="PRO_5045594641" description="Peptidase S1 domain-containing protein" evidence="3">
    <location>
        <begin position="28"/>
        <end position="461"/>
    </location>
</feature>
<keyword evidence="3" id="KW-0732">Signal</keyword>
<reference evidence="5 6" key="1">
    <citation type="submission" date="2024-08" db="EMBL/GenBank/DDBJ databases">
        <authorList>
            <person name="Cucini C."/>
            <person name="Frati F."/>
        </authorList>
    </citation>
    <scope>NUCLEOTIDE SEQUENCE [LARGE SCALE GENOMIC DNA]</scope>
</reference>
<dbReference type="InterPro" id="IPR033116">
    <property type="entry name" value="TRYPSIN_SER"/>
</dbReference>
<evidence type="ECO:0000259" key="4">
    <source>
        <dbReference type="PROSITE" id="PS50240"/>
    </source>
</evidence>
<dbReference type="PROSITE" id="PS00135">
    <property type="entry name" value="TRYPSIN_SER"/>
    <property type="match status" value="1"/>
</dbReference>
<accession>A0ABP1QCI9</accession>
<dbReference type="InterPro" id="IPR001254">
    <property type="entry name" value="Trypsin_dom"/>
</dbReference>
<dbReference type="SUPFAM" id="SSF50494">
    <property type="entry name" value="Trypsin-like serine proteases"/>
    <property type="match status" value="1"/>
</dbReference>
<dbReference type="PROSITE" id="PS50240">
    <property type="entry name" value="TRYPSIN_DOM"/>
    <property type="match status" value="1"/>
</dbReference>
<dbReference type="Proteomes" id="UP001642540">
    <property type="component" value="Unassembled WGS sequence"/>
</dbReference>
<keyword evidence="2" id="KW-0720">Serine protease</keyword>
<dbReference type="PROSITE" id="PS00134">
    <property type="entry name" value="TRYPSIN_HIS"/>
    <property type="match status" value="1"/>
</dbReference>
<keyword evidence="6" id="KW-1185">Reference proteome</keyword>
<sequence length="461" mass="50694">MMQKKWFWILGVSVVLQGFSRFTVVSAKVAHEFEDEETDAIVIDAIENPNSAEKHGLPLTNRNARQFYPYWLQSNPLVTSTYILSGIPENSVAPVSTSTFDNTCVTNQGLRGDCKSFEKCFPLLNLPEDELGNVTTNYSNLQEEVYHISVDRKCSSVVHSGSSKLSNVCCDAPKDIGNGNREPTAQVYNIPTEGEALGSSDSPKYSKIVNTWATCGEKQFDVKIVGGQEAIPHEFPWTVSLWGKSGKHICGGALLDNEYVLTASHCISRYTAQDVSKIRLLIGDHNIHSTSDGHHEVRSVSRIVKHKRFSLQTFLNDIALLKLDRPVAFTDRIRPICLPSGTKDIESDPQLLVAGWGQTTYKGTSSSVLRKVTVFGVTSKECGNIYNGISPAGITAEMVCAGGQGVDSCIGDSGGPLIQLVKNRYEQVGIVSFGRECGSYPGVYTRVYSFLNWISVNRKKY</sequence>